<gene>
    <name evidence="7" type="ORF">HRbin22_01417</name>
</gene>
<accession>A0A2H5Y6U5</accession>
<evidence type="ECO:0000256" key="2">
    <source>
        <dbReference type="ARBA" id="ARBA00022475"/>
    </source>
</evidence>
<keyword evidence="3 6" id="KW-0812">Transmembrane</keyword>
<reference evidence="8" key="1">
    <citation type="submission" date="2017-09" db="EMBL/GenBank/DDBJ databases">
        <title>Metaegenomics of thermophilic ammonia-oxidizing enrichment culture.</title>
        <authorList>
            <person name="Kato S."/>
            <person name="Suzuki K."/>
        </authorList>
    </citation>
    <scope>NUCLEOTIDE SEQUENCE [LARGE SCALE GENOMIC DNA]</scope>
</reference>
<keyword evidence="2" id="KW-1003">Cell membrane</keyword>
<sequence>MKRHGFLLVGVALSAVLLAWTLRGLHLEELVQALSGLKIPWLLIGAGFYFVAVILRTWRWGILLYGLQSTGFGDRFVALTIGYMGNNLYPARAGELLRAYVLQRRCGVRASAALGTIVVERVLDGLMVVFLAMVALLFFPLPASLRPAVMAGGAVFGGALLILLGMARSAAKLHHLLERAPRHLLGFRVERAMAFLSRFLDGLTVLRHPTHALAVGGLTALIWLAEAGTYSLVMQAFPFRASFFSLLVMTATVNLATALPSAPGYVGTFEAPGVAVLRAFGIPAGVAFSYTLLLHLILWLPITLLGLFLFLREGLRGILRPVDASALSSRPDAAL</sequence>
<evidence type="ECO:0000256" key="6">
    <source>
        <dbReference type="SAM" id="Phobius"/>
    </source>
</evidence>
<evidence type="ECO:0000256" key="4">
    <source>
        <dbReference type="ARBA" id="ARBA00022989"/>
    </source>
</evidence>
<name>A0A2H5Y6U5_9CHLR</name>
<dbReference type="Proteomes" id="UP000236642">
    <property type="component" value="Unassembled WGS sequence"/>
</dbReference>
<dbReference type="PANTHER" id="PTHR39087:SF2">
    <property type="entry name" value="UPF0104 MEMBRANE PROTEIN MJ1595"/>
    <property type="match status" value="1"/>
</dbReference>
<evidence type="ECO:0000313" key="8">
    <source>
        <dbReference type="Proteomes" id="UP000236642"/>
    </source>
</evidence>
<evidence type="ECO:0000256" key="5">
    <source>
        <dbReference type="ARBA" id="ARBA00023136"/>
    </source>
</evidence>
<evidence type="ECO:0000313" key="7">
    <source>
        <dbReference type="EMBL" id="GBD09169.1"/>
    </source>
</evidence>
<feature type="transmembrane region" description="Helical" evidence="6">
    <location>
        <begin position="244"/>
        <end position="266"/>
    </location>
</feature>
<feature type="transmembrane region" description="Helical" evidence="6">
    <location>
        <begin position="147"/>
        <end position="167"/>
    </location>
</feature>
<feature type="transmembrane region" description="Helical" evidence="6">
    <location>
        <begin position="40"/>
        <end position="58"/>
    </location>
</feature>
<keyword evidence="4 6" id="KW-1133">Transmembrane helix</keyword>
<dbReference type="Pfam" id="PF03706">
    <property type="entry name" value="LPG_synthase_TM"/>
    <property type="match status" value="1"/>
</dbReference>
<organism evidence="7 8">
    <name type="scientific">Candidatus Thermoflexus japonica</name>
    <dbReference type="NCBI Taxonomy" id="2035417"/>
    <lineage>
        <taxon>Bacteria</taxon>
        <taxon>Bacillati</taxon>
        <taxon>Chloroflexota</taxon>
        <taxon>Thermoflexia</taxon>
        <taxon>Thermoflexales</taxon>
        <taxon>Thermoflexaceae</taxon>
        <taxon>Thermoflexus</taxon>
    </lineage>
</organism>
<dbReference type="InterPro" id="IPR022791">
    <property type="entry name" value="L-PG_synthase/AglD"/>
</dbReference>
<evidence type="ECO:0000256" key="3">
    <source>
        <dbReference type="ARBA" id="ARBA00022692"/>
    </source>
</evidence>
<comment type="caution">
    <text evidence="7">The sequence shown here is derived from an EMBL/GenBank/DDBJ whole genome shotgun (WGS) entry which is preliminary data.</text>
</comment>
<feature type="transmembrane region" description="Helical" evidence="6">
    <location>
        <begin position="286"/>
        <end position="311"/>
    </location>
</feature>
<proteinExistence type="predicted"/>
<dbReference type="GO" id="GO:0005886">
    <property type="term" value="C:plasma membrane"/>
    <property type="evidence" value="ECO:0007669"/>
    <property type="project" value="UniProtKB-SubCell"/>
</dbReference>
<feature type="transmembrane region" description="Helical" evidence="6">
    <location>
        <begin position="122"/>
        <end position="141"/>
    </location>
</feature>
<feature type="transmembrane region" description="Helical" evidence="6">
    <location>
        <begin position="212"/>
        <end position="232"/>
    </location>
</feature>
<comment type="subcellular location">
    <subcellularLocation>
        <location evidence="1">Cell membrane</location>
        <topology evidence="1">Multi-pass membrane protein</topology>
    </subcellularLocation>
</comment>
<evidence type="ECO:0000256" key="1">
    <source>
        <dbReference type="ARBA" id="ARBA00004651"/>
    </source>
</evidence>
<dbReference type="AlphaFoldDB" id="A0A2H5Y6U5"/>
<dbReference type="PANTHER" id="PTHR39087">
    <property type="entry name" value="UPF0104 MEMBRANE PROTEIN MJ1595"/>
    <property type="match status" value="1"/>
</dbReference>
<dbReference type="NCBIfam" id="TIGR00374">
    <property type="entry name" value="flippase-like domain"/>
    <property type="match status" value="1"/>
</dbReference>
<protein>
    <submittedName>
        <fullName evidence="7">Uncharacterized protein</fullName>
    </submittedName>
</protein>
<dbReference type="EMBL" id="BEHY01000029">
    <property type="protein sequence ID" value="GBD09169.1"/>
    <property type="molecule type" value="Genomic_DNA"/>
</dbReference>
<keyword evidence="5 6" id="KW-0472">Membrane</keyword>